<dbReference type="OrthoDB" id="9148007at2"/>
<evidence type="ECO:0000313" key="2">
    <source>
        <dbReference type="EMBL" id="SFP16785.1"/>
    </source>
</evidence>
<dbReference type="InterPro" id="IPR017035">
    <property type="entry name" value="UCP035009_HsdR_All3000-type"/>
</dbReference>
<evidence type="ECO:0000313" key="3">
    <source>
        <dbReference type="Proteomes" id="UP000199331"/>
    </source>
</evidence>
<name>A0A1I5N4E5_9SPHN</name>
<dbReference type="STRING" id="604088.SAMN04488060_1788"/>
<organism evidence="2 3">
    <name type="scientific">Qipengyuania nanhaisediminis</name>
    <dbReference type="NCBI Taxonomy" id="604088"/>
    <lineage>
        <taxon>Bacteria</taxon>
        <taxon>Pseudomonadati</taxon>
        <taxon>Pseudomonadota</taxon>
        <taxon>Alphaproteobacteria</taxon>
        <taxon>Sphingomonadales</taxon>
        <taxon>Erythrobacteraceae</taxon>
        <taxon>Qipengyuania</taxon>
    </lineage>
</organism>
<reference evidence="3" key="1">
    <citation type="submission" date="2016-10" db="EMBL/GenBank/DDBJ databases">
        <authorList>
            <person name="Varghese N."/>
            <person name="Submissions S."/>
        </authorList>
    </citation>
    <scope>NUCLEOTIDE SEQUENCE [LARGE SCALE GENOMIC DNA]</scope>
    <source>
        <strain evidence="3">CGMCC 1.7715</strain>
    </source>
</reference>
<sequence length="349" mass="39340">MELEAKISDIANTVRDHREVLATEEAAKNALVMPFLQALGYNVFNPAEVIPEFTCDVGTKKGEKVDYAVSIGGRITMLVECKPSHSELSINHASQLYRYFSVTEARVAILTNGVIYKFFSDIDSPNRMDERPFFTLDLESLRKSDYRTLESFSKAAFDIERIVQEAGKLKLQTLVYKELEKEMQEPSEELVRMIAGRVHSGRLTASVKETFEGLIINSFSTLVRDKVNARLTSALDSGAEEVEIKTGPQDEIETTPEEIEGYNIVRAIGARKVDPKRNVMRDAKSYCAVLLDDNNRKSIARLHFNSATSRHFGTFSGKDEIRHPVEGPIDIYQHEKAILMRLEELEGGQ</sequence>
<proteinExistence type="predicted"/>
<protein>
    <recommendedName>
        <fullName evidence="1">Type I restriction enzyme R protein N-terminal domain-containing protein</fullName>
    </recommendedName>
</protein>
<dbReference type="AlphaFoldDB" id="A0A1I5N4E5"/>
<dbReference type="EMBL" id="FOWZ01000002">
    <property type="protein sequence ID" value="SFP16785.1"/>
    <property type="molecule type" value="Genomic_DNA"/>
</dbReference>
<dbReference type="InterPro" id="IPR029464">
    <property type="entry name" value="HSDR_N"/>
</dbReference>
<evidence type="ECO:0000259" key="1">
    <source>
        <dbReference type="Pfam" id="PF13588"/>
    </source>
</evidence>
<accession>A0A1I5N4E5</accession>
<dbReference type="RefSeq" id="WP_090480148.1">
    <property type="nucleotide sequence ID" value="NZ_FOWZ01000002.1"/>
</dbReference>
<keyword evidence="3" id="KW-1185">Reference proteome</keyword>
<feature type="domain" description="Type I restriction enzyme R protein N-terminal" evidence="1">
    <location>
        <begin position="24"/>
        <end position="120"/>
    </location>
</feature>
<gene>
    <name evidence="2" type="ORF">SAMN04488060_1788</name>
</gene>
<dbReference type="PIRSF" id="PIRSF035009">
    <property type="entry name" value="UCP035009_HSDR_N"/>
    <property type="match status" value="1"/>
</dbReference>
<dbReference type="Proteomes" id="UP000199331">
    <property type="component" value="Unassembled WGS sequence"/>
</dbReference>
<dbReference type="Pfam" id="PF13588">
    <property type="entry name" value="HSDR_N_2"/>
    <property type="match status" value="1"/>
</dbReference>